<sequence>MAASTPIDDFVHSLSEEYTTHIRYSGAYDRNLPDPDLTNEILPVFRDRWATGPGQHTAQIYNVIEHALRLASRLLSEDWPLRWFCHLTFGERRRGPNGVYIVPTAYSLSRDALVPVKAKIRAVGEVTTFMFAPPGYEERGCYGSTSSSPRDREFY</sequence>
<evidence type="ECO:0000313" key="2">
    <source>
        <dbReference type="Proteomes" id="UP000799777"/>
    </source>
</evidence>
<dbReference type="OrthoDB" id="10254945at2759"/>
<comment type="caution">
    <text evidence="1">The sequence shown here is derived from an EMBL/GenBank/DDBJ whole genome shotgun (WGS) entry which is preliminary data.</text>
</comment>
<reference evidence="1" key="1">
    <citation type="journal article" date="2020" name="Stud. Mycol.">
        <title>101 Dothideomycetes genomes: a test case for predicting lifestyles and emergence of pathogens.</title>
        <authorList>
            <person name="Haridas S."/>
            <person name="Albert R."/>
            <person name="Binder M."/>
            <person name="Bloem J."/>
            <person name="Labutti K."/>
            <person name="Salamov A."/>
            <person name="Andreopoulos B."/>
            <person name="Baker S."/>
            <person name="Barry K."/>
            <person name="Bills G."/>
            <person name="Bluhm B."/>
            <person name="Cannon C."/>
            <person name="Castanera R."/>
            <person name="Culley D."/>
            <person name="Daum C."/>
            <person name="Ezra D."/>
            <person name="Gonzalez J."/>
            <person name="Henrissat B."/>
            <person name="Kuo A."/>
            <person name="Liang C."/>
            <person name="Lipzen A."/>
            <person name="Lutzoni F."/>
            <person name="Magnuson J."/>
            <person name="Mondo S."/>
            <person name="Nolan M."/>
            <person name="Ohm R."/>
            <person name="Pangilinan J."/>
            <person name="Park H.-J."/>
            <person name="Ramirez L."/>
            <person name="Alfaro M."/>
            <person name="Sun H."/>
            <person name="Tritt A."/>
            <person name="Yoshinaga Y."/>
            <person name="Zwiers L.-H."/>
            <person name="Turgeon B."/>
            <person name="Goodwin S."/>
            <person name="Spatafora J."/>
            <person name="Crous P."/>
            <person name="Grigoriev I."/>
        </authorList>
    </citation>
    <scope>NUCLEOTIDE SEQUENCE</scope>
    <source>
        <strain evidence="1">CBS 110217</strain>
    </source>
</reference>
<gene>
    <name evidence="1" type="ORF">EK21DRAFT_54503</name>
</gene>
<dbReference type="EMBL" id="ML978157">
    <property type="protein sequence ID" value="KAF2035639.1"/>
    <property type="molecule type" value="Genomic_DNA"/>
</dbReference>
<accession>A0A9P4LUD5</accession>
<name>A0A9P4LUD5_9PLEO</name>
<organism evidence="1 2">
    <name type="scientific">Setomelanomma holmii</name>
    <dbReference type="NCBI Taxonomy" id="210430"/>
    <lineage>
        <taxon>Eukaryota</taxon>
        <taxon>Fungi</taxon>
        <taxon>Dikarya</taxon>
        <taxon>Ascomycota</taxon>
        <taxon>Pezizomycotina</taxon>
        <taxon>Dothideomycetes</taxon>
        <taxon>Pleosporomycetidae</taxon>
        <taxon>Pleosporales</taxon>
        <taxon>Pleosporineae</taxon>
        <taxon>Phaeosphaeriaceae</taxon>
        <taxon>Setomelanomma</taxon>
    </lineage>
</organism>
<dbReference type="Proteomes" id="UP000799777">
    <property type="component" value="Unassembled WGS sequence"/>
</dbReference>
<proteinExistence type="predicted"/>
<keyword evidence="2" id="KW-1185">Reference proteome</keyword>
<feature type="non-terminal residue" evidence="1">
    <location>
        <position position="155"/>
    </location>
</feature>
<evidence type="ECO:0000313" key="1">
    <source>
        <dbReference type="EMBL" id="KAF2035639.1"/>
    </source>
</evidence>
<dbReference type="AlphaFoldDB" id="A0A9P4LUD5"/>
<protein>
    <submittedName>
        <fullName evidence="1">Uncharacterized protein</fullName>
    </submittedName>
</protein>